<dbReference type="EMBL" id="CAJOBI010317717">
    <property type="protein sequence ID" value="CAF5179769.1"/>
    <property type="molecule type" value="Genomic_DNA"/>
</dbReference>
<protein>
    <submittedName>
        <fullName evidence="1">Uncharacterized protein</fullName>
    </submittedName>
</protein>
<evidence type="ECO:0000313" key="1">
    <source>
        <dbReference type="EMBL" id="CAF5179769.1"/>
    </source>
</evidence>
<gene>
    <name evidence="1" type="ORF">SMN809_LOCUS68593</name>
</gene>
<accession>A0A8S3HHM4</accession>
<evidence type="ECO:0000313" key="2">
    <source>
        <dbReference type="Proteomes" id="UP000676336"/>
    </source>
</evidence>
<comment type="caution">
    <text evidence="1">The sequence shown here is derived from an EMBL/GenBank/DDBJ whole genome shotgun (WGS) entry which is preliminary data.</text>
</comment>
<proteinExistence type="predicted"/>
<name>A0A8S3HHM4_9BILA</name>
<dbReference type="Proteomes" id="UP000676336">
    <property type="component" value="Unassembled WGS sequence"/>
</dbReference>
<organism evidence="1 2">
    <name type="scientific">Rotaria magnacalcarata</name>
    <dbReference type="NCBI Taxonomy" id="392030"/>
    <lineage>
        <taxon>Eukaryota</taxon>
        <taxon>Metazoa</taxon>
        <taxon>Spiralia</taxon>
        <taxon>Gnathifera</taxon>
        <taxon>Rotifera</taxon>
        <taxon>Eurotatoria</taxon>
        <taxon>Bdelloidea</taxon>
        <taxon>Philodinida</taxon>
        <taxon>Philodinidae</taxon>
        <taxon>Rotaria</taxon>
    </lineage>
</organism>
<sequence>MFSSQSKITDNENKSQSIGFQTTCHAKSYETECTKENFSQKTAKLFRQDSKPFMKSCSVPKERFSQNTVTLHFKVSLTELLDKMKDAEPSFVRYVGQYVNVTFTFSRRMC</sequence>
<reference evidence="1" key="1">
    <citation type="submission" date="2021-02" db="EMBL/GenBank/DDBJ databases">
        <authorList>
            <person name="Nowell W R."/>
        </authorList>
    </citation>
    <scope>NUCLEOTIDE SEQUENCE</scope>
</reference>
<dbReference type="AlphaFoldDB" id="A0A8S3HHM4"/>